<proteinExistence type="predicted"/>
<name>A0A921GGH0_9ACTN</name>
<dbReference type="EMBL" id="DYWQ01000169">
    <property type="protein sequence ID" value="HJF46322.1"/>
    <property type="molecule type" value="Genomic_DNA"/>
</dbReference>
<dbReference type="Proteomes" id="UP000697330">
    <property type="component" value="Unassembled WGS sequence"/>
</dbReference>
<feature type="non-terminal residue" evidence="1">
    <location>
        <position position="114"/>
    </location>
</feature>
<accession>A0A921GGH0</accession>
<dbReference type="AlphaFoldDB" id="A0A921GGH0"/>
<dbReference type="RefSeq" id="WP_274959816.1">
    <property type="nucleotide sequence ID" value="NZ_DYWQ01000169.1"/>
</dbReference>
<evidence type="ECO:0000313" key="1">
    <source>
        <dbReference type="EMBL" id="HJF46322.1"/>
    </source>
</evidence>
<sequence>MEGRDVARFARELRERIEGQGAAALDRFDWADRFWGLGFRMDCGHSYEERYGLALHDARGLRRELARIDDVQTLGDACFSQCRYITHWAMGPCDEQVEWLEVALARLEELAGGV</sequence>
<comment type="caution">
    <text evidence="1">The sequence shown here is derived from an EMBL/GenBank/DDBJ whole genome shotgun (WGS) entry which is preliminary data.</text>
</comment>
<protein>
    <submittedName>
        <fullName evidence="1">Uncharacterized protein</fullName>
    </submittedName>
</protein>
<gene>
    <name evidence="1" type="ORF">K8U72_11185</name>
</gene>
<organism evidence="1 2">
    <name type="scientific">Thermophilibacter provencensis</name>
    <dbReference type="NCBI Taxonomy" id="1852386"/>
    <lineage>
        <taxon>Bacteria</taxon>
        <taxon>Bacillati</taxon>
        <taxon>Actinomycetota</taxon>
        <taxon>Coriobacteriia</taxon>
        <taxon>Coriobacteriales</taxon>
        <taxon>Atopobiaceae</taxon>
        <taxon>Thermophilibacter</taxon>
    </lineage>
</organism>
<reference evidence="1" key="1">
    <citation type="journal article" date="2021" name="PeerJ">
        <title>Extensive microbial diversity within the chicken gut microbiome revealed by metagenomics and culture.</title>
        <authorList>
            <person name="Gilroy R."/>
            <person name="Ravi A."/>
            <person name="Getino M."/>
            <person name="Pursley I."/>
            <person name="Horton D.L."/>
            <person name="Alikhan N.F."/>
            <person name="Baker D."/>
            <person name="Gharbi K."/>
            <person name="Hall N."/>
            <person name="Watson M."/>
            <person name="Adriaenssens E.M."/>
            <person name="Foster-Nyarko E."/>
            <person name="Jarju S."/>
            <person name="Secka A."/>
            <person name="Antonio M."/>
            <person name="Oren A."/>
            <person name="Chaudhuri R.R."/>
            <person name="La Ragione R."/>
            <person name="Hildebrand F."/>
            <person name="Pallen M.J."/>
        </authorList>
    </citation>
    <scope>NUCLEOTIDE SEQUENCE</scope>
    <source>
        <strain evidence="1">CHK124-7917</strain>
    </source>
</reference>
<evidence type="ECO:0000313" key="2">
    <source>
        <dbReference type="Proteomes" id="UP000697330"/>
    </source>
</evidence>
<reference evidence="1" key="2">
    <citation type="submission" date="2021-09" db="EMBL/GenBank/DDBJ databases">
        <authorList>
            <person name="Gilroy R."/>
        </authorList>
    </citation>
    <scope>NUCLEOTIDE SEQUENCE</scope>
    <source>
        <strain evidence="1">CHK124-7917</strain>
    </source>
</reference>